<evidence type="ECO:0000256" key="8">
    <source>
        <dbReference type="HAMAP-Rule" id="MF_00301"/>
    </source>
</evidence>
<evidence type="ECO:0000259" key="9">
    <source>
        <dbReference type="Pfam" id="PF01636"/>
    </source>
</evidence>
<dbReference type="PANTHER" id="PTHR21064:SF6">
    <property type="entry name" value="AMINOGLYCOSIDE PHOSPHOTRANSFERASE DOMAIN-CONTAINING PROTEIN"/>
    <property type="match status" value="1"/>
</dbReference>
<dbReference type="GO" id="GO:0005524">
    <property type="term" value="F:ATP binding"/>
    <property type="evidence" value="ECO:0007669"/>
    <property type="project" value="UniProtKB-KW"/>
</dbReference>
<dbReference type="InterPro" id="IPR002575">
    <property type="entry name" value="Aminoglycoside_PTrfase"/>
</dbReference>
<dbReference type="InterPro" id="IPR011009">
    <property type="entry name" value="Kinase-like_dom_sf"/>
</dbReference>
<dbReference type="KEGG" id="ccro:CMC5_015020"/>
<keyword evidence="3 8" id="KW-0791">Threonine biosynthesis</keyword>
<proteinExistence type="inferred from homology"/>
<dbReference type="InterPro" id="IPR005280">
    <property type="entry name" value="Homoserine_kinase_II"/>
</dbReference>
<dbReference type="PANTHER" id="PTHR21064">
    <property type="entry name" value="AMINOGLYCOSIDE PHOSPHOTRANSFERASE DOMAIN-CONTAINING PROTEIN-RELATED"/>
    <property type="match status" value="1"/>
</dbReference>
<evidence type="ECO:0000256" key="6">
    <source>
        <dbReference type="ARBA" id="ARBA00022840"/>
    </source>
</evidence>
<dbReference type="GO" id="GO:0009088">
    <property type="term" value="P:threonine biosynthetic process"/>
    <property type="evidence" value="ECO:0007669"/>
    <property type="project" value="UniProtKB-UniRule"/>
</dbReference>
<dbReference type="Proteomes" id="UP000067626">
    <property type="component" value="Chromosome"/>
</dbReference>
<dbReference type="PATRIC" id="fig|52.7.peg.1603"/>
<evidence type="ECO:0000313" key="11">
    <source>
        <dbReference type="Proteomes" id="UP000067626"/>
    </source>
</evidence>
<keyword evidence="2 8" id="KW-0808">Transferase</keyword>
<name>A0A0K1E9K7_CHOCO</name>
<evidence type="ECO:0000313" key="10">
    <source>
        <dbReference type="EMBL" id="AKT37367.1"/>
    </source>
</evidence>
<dbReference type="GO" id="GO:0004413">
    <property type="term" value="F:homoserine kinase activity"/>
    <property type="evidence" value="ECO:0007669"/>
    <property type="project" value="UniProtKB-UniRule"/>
</dbReference>
<dbReference type="STRING" id="52.CMC5_015020"/>
<dbReference type="EC" id="2.7.1.39" evidence="8"/>
<evidence type="ECO:0000256" key="4">
    <source>
        <dbReference type="ARBA" id="ARBA00022741"/>
    </source>
</evidence>
<accession>A0A0K1E9K7</accession>
<dbReference type="EMBL" id="CP012159">
    <property type="protein sequence ID" value="AKT37367.1"/>
    <property type="molecule type" value="Genomic_DNA"/>
</dbReference>
<organism evidence="10 11">
    <name type="scientific">Chondromyces crocatus</name>
    <dbReference type="NCBI Taxonomy" id="52"/>
    <lineage>
        <taxon>Bacteria</taxon>
        <taxon>Pseudomonadati</taxon>
        <taxon>Myxococcota</taxon>
        <taxon>Polyangia</taxon>
        <taxon>Polyangiales</taxon>
        <taxon>Polyangiaceae</taxon>
        <taxon>Chondromyces</taxon>
    </lineage>
</organism>
<evidence type="ECO:0000256" key="2">
    <source>
        <dbReference type="ARBA" id="ARBA00022679"/>
    </source>
</evidence>
<keyword evidence="4 8" id="KW-0547">Nucleotide-binding</keyword>
<evidence type="ECO:0000256" key="7">
    <source>
        <dbReference type="ARBA" id="ARBA00038240"/>
    </source>
</evidence>
<reference evidence="10 11" key="1">
    <citation type="submission" date="2015-07" db="EMBL/GenBank/DDBJ databases">
        <title>Genome analysis of myxobacterium Chondromyces crocatus Cm c5 reveals a high potential for natural compound synthesis and the genetic basis for the loss of fruiting body formation.</title>
        <authorList>
            <person name="Zaburannyi N."/>
            <person name="Bunk B."/>
            <person name="Maier J."/>
            <person name="Overmann J."/>
            <person name="Mueller R."/>
        </authorList>
    </citation>
    <scope>NUCLEOTIDE SEQUENCE [LARGE SCALE GENOMIC DNA]</scope>
    <source>
        <strain evidence="10 11">Cm c5</strain>
    </source>
</reference>
<keyword evidence="1 8" id="KW-0028">Amino-acid biosynthesis</keyword>
<dbReference type="UniPathway" id="UPA00050">
    <property type="reaction ID" value="UER00064"/>
</dbReference>
<dbReference type="AlphaFoldDB" id="A0A0K1E9K7"/>
<dbReference type="HAMAP" id="MF_00301">
    <property type="entry name" value="Homoser_kinase_2"/>
    <property type="match status" value="1"/>
</dbReference>
<dbReference type="InterPro" id="IPR050249">
    <property type="entry name" value="Pseudomonas-type_ThrB"/>
</dbReference>
<dbReference type="CDD" id="cd05153">
    <property type="entry name" value="HomoserineK_II"/>
    <property type="match status" value="1"/>
</dbReference>
<evidence type="ECO:0000256" key="5">
    <source>
        <dbReference type="ARBA" id="ARBA00022777"/>
    </source>
</evidence>
<feature type="domain" description="Aminoglycoside phosphotransferase" evidence="9">
    <location>
        <begin position="44"/>
        <end position="289"/>
    </location>
</feature>
<dbReference type="Gene3D" id="3.90.1200.10">
    <property type="match status" value="1"/>
</dbReference>
<protein>
    <recommendedName>
        <fullName evidence="8">Homoserine kinase</fullName>
        <shortName evidence="8">HK</shortName>
        <shortName evidence="8">HSK</shortName>
        <ecNumber evidence="8">2.7.1.39</ecNumber>
    </recommendedName>
</protein>
<keyword evidence="11" id="KW-1185">Reference proteome</keyword>
<evidence type="ECO:0000256" key="3">
    <source>
        <dbReference type="ARBA" id="ARBA00022697"/>
    </source>
</evidence>
<evidence type="ECO:0000256" key="1">
    <source>
        <dbReference type="ARBA" id="ARBA00022605"/>
    </source>
</evidence>
<comment type="similarity">
    <text evidence="7 8">Belongs to the pseudomonas-type ThrB family.</text>
</comment>
<gene>
    <name evidence="8" type="primary">thrB</name>
    <name evidence="10" type="ORF">CMC5_015020</name>
</gene>
<comment type="catalytic activity">
    <reaction evidence="8">
        <text>L-homoserine + ATP = O-phospho-L-homoserine + ADP + H(+)</text>
        <dbReference type="Rhea" id="RHEA:13985"/>
        <dbReference type="ChEBI" id="CHEBI:15378"/>
        <dbReference type="ChEBI" id="CHEBI:30616"/>
        <dbReference type="ChEBI" id="CHEBI:57476"/>
        <dbReference type="ChEBI" id="CHEBI:57590"/>
        <dbReference type="ChEBI" id="CHEBI:456216"/>
        <dbReference type="EC" id="2.7.1.39"/>
    </reaction>
</comment>
<dbReference type="SUPFAM" id="SSF56112">
    <property type="entry name" value="Protein kinase-like (PK-like)"/>
    <property type="match status" value="1"/>
</dbReference>
<keyword evidence="6 8" id="KW-0067">ATP-binding</keyword>
<keyword evidence="5 8" id="KW-0418">Kinase</keyword>
<sequence>MISTPSPLASPFGYAGPMAMLTPLSGDEARALGALYGLSVVGVEGLLAGSVNSNFRLALEGGGAAFLRIYEEQDVAGAARDVALIEAMAAGGVPTPCPFRRCDGQGTGGAPDAPGEALAMHAGKPVAVMPWVAGEVLCQARVTTEVTRKVGVALARVHVAGARGAEGVSESRFGLEALAQRLEGVRGAGAEALTPAVRADAEALTALVTSLASEAEALGGKAGVVIHGDLFRDNVLWQGGEIAGVLDFESASRGHAAFDLAVTALAWCFGDALDESLVQALGEGYASVRTLGEEERGRLLHEARVAAVRFAVTRLTDYELRPAGRQYRDYRRFLARLAAVERLGPEGLTRLLAPAGRAVHEAPEVAPLPGTHYLR</sequence>
<dbReference type="Gene3D" id="3.30.200.20">
    <property type="entry name" value="Phosphorylase Kinase, domain 1"/>
    <property type="match status" value="1"/>
</dbReference>
<comment type="pathway">
    <text evidence="8">Amino-acid biosynthesis; L-threonine biosynthesis; L-threonine from L-aspartate: step 4/5.</text>
</comment>
<dbReference type="Pfam" id="PF01636">
    <property type="entry name" value="APH"/>
    <property type="match status" value="1"/>
</dbReference>